<dbReference type="AlphaFoldDB" id="A0A2N1NCB0"/>
<dbReference type="GO" id="GO:0043657">
    <property type="term" value="C:host cell"/>
    <property type="evidence" value="ECO:0007669"/>
    <property type="project" value="UniProtKB-SubCell"/>
</dbReference>
<comment type="subcellular location">
    <subcellularLocation>
        <location evidence="1">Host cell</location>
    </subcellularLocation>
    <subcellularLocation>
        <location evidence="2">Secreted</location>
    </subcellularLocation>
</comment>
<evidence type="ECO:0000256" key="1">
    <source>
        <dbReference type="ARBA" id="ARBA00004340"/>
    </source>
</evidence>
<accession>A0A2N1NCB0</accession>
<name>A0A2N1NCB0_9GLOM</name>
<dbReference type="VEuPathDB" id="FungiDB:RhiirFUN_011652"/>
<feature type="domain" description="Crinkler effector protein N-terminal" evidence="5">
    <location>
        <begin position="2"/>
        <end position="101"/>
    </location>
</feature>
<keyword evidence="3" id="KW-0964">Secreted</keyword>
<dbReference type="InterPro" id="IPR045379">
    <property type="entry name" value="Crinkler_N"/>
</dbReference>
<evidence type="ECO:0000313" key="6">
    <source>
        <dbReference type="EMBL" id="PKK71450.1"/>
    </source>
</evidence>
<dbReference type="InterPro" id="IPR027417">
    <property type="entry name" value="P-loop_NTPase"/>
</dbReference>
<evidence type="ECO:0000313" key="7">
    <source>
        <dbReference type="Proteomes" id="UP000233469"/>
    </source>
</evidence>
<protein>
    <recommendedName>
        <fullName evidence="5">Crinkler effector protein N-terminal domain-containing protein</fullName>
    </recommendedName>
</protein>
<evidence type="ECO:0000259" key="5">
    <source>
        <dbReference type="Pfam" id="PF20147"/>
    </source>
</evidence>
<dbReference type="GO" id="GO:0005576">
    <property type="term" value="C:extracellular region"/>
    <property type="evidence" value="ECO:0007669"/>
    <property type="project" value="UniProtKB-SubCell"/>
</dbReference>
<evidence type="ECO:0000256" key="3">
    <source>
        <dbReference type="ARBA" id="ARBA00022525"/>
    </source>
</evidence>
<dbReference type="VEuPathDB" id="FungiDB:RhiirFUN_011653"/>
<evidence type="ECO:0000256" key="2">
    <source>
        <dbReference type="ARBA" id="ARBA00004613"/>
    </source>
</evidence>
<dbReference type="VEuPathDB" id="FungiDB:RhiirA1_408108"/>
<dbReference type="Pfam" id="PF20147">
    <property type="entry name" value="Crinkler"/>
    <property type="match status" value="1"/>
</dbReference>
<sequence length="808" mass="92202">MLGCFVVGEDQAFIIEIDRTKTISQLRDTIKAYKENVFKTLDANQLRLWKVNIPLIKAREINAETNIAQKFGAVELKDVFDTIEEHFGTNPTAKNIHVIVQPPPPVTSASSMHNEVKIEVKNKVLKAFSHINPNSVDGIVDVLSLIWNVEEVEEVESYSSSSQNDPCAKLKMKPSFFKINLPGTITKNASQEVDLCLPPHESESGMKYNPFYDDRLFKETVSLVQQKLTSYPKDITVLTGVSGGGKSSTAFGISIQHWAIYVDFSTSGGQYGDFMGPELESIRAKPPRYGGYQTSEQIEVFNMLDLAIIARGLLLIKMLVQERISTPKEWLFEQLQIDINYIGAIKDILRNVNYISVFRYIVECLHVKSLILILDEAQVLCRTGYGKYNGSSKSNKKWSLLQAYVEHLTHRPVTCLIAGTYLHMATGIPLVASMGKTQSLHAHIVLKLLFLSHYDVLRNLEAVIDLTDVTPKTRDILGYFLRGRPRNCASFVRELISNRKPTNRTKDQEMRVLIRLWFEKMSTDIADYLEDACNYVGADNLYPEKAIMDVLRHDESFSEEITINPSFESYLIPGIEAFFQRRGKSLVDVFIDNIILLNNNSSIGNEFDAVFITAIIQKRGCNVRDELNKWKNGQQFDLPSWITSTMKFVTISNLSNAVPLARYKLVIPAANEEDDLEDDDLEEDDLEEDDLGEGDLEEEEYGQDLDFDGVDYDLNYTENTKNYRVSDKKNHEAIKNSTKNRKHIYISVELPRRRSKRLKLFRINEYGDLVIIVDDRNMEHVFGPVIKNLMETLRQRCENKENSMDLTE</sequence>
<feature type="region of interest" description="Disordered" evidence="4">
    <location>
        <begin position="674"/>
        <end position="694"/>
    </location>
</feature>
<dbReference type="VEuPathDB" id="FungiDB:RhiirA1_470915"/>
<dbReference type="VEuPathDB" id="FungiDB:FUN_014490"/>
<gene>
    <name evidence="6" type="ORF">RhiirC2_711113</name>
</gene>
<proteinExistence type="predicted"/>
<dbReference type="EMBL" id="LLXL01000518">
    <property type="protein sequence ID" value="PKK71450.1"/>
    <property type="molecule type" value="Genomic_DNA"/>
</dbReference>
<dbReference type="Proteomes" id="UP000233469">
    <property type="component" value="Unassembled WGS sequence"/>
</dbReference>
<evidence type="ECO:0000256" key="4">
    <source>
        <dbReference type="SAM" id="MobiDB-lite"/>
    </source>
</evidence>
<organism evidence="6 7">
    <name type="scientific">Rhizophagus irregularis</name>
    <dbReference type="NCBI Taxonomy" id="588596"/>
    <lineage>
        <taxon>Eukaryota</taxon>
        <taxon>Fungi</taxon>
        <taxon>Fungi incertae sedis</taxon>
        <taxon>Mucoromycota</taxon>
        <taxon>Glomeromycotina</taxon>
        <taxon>Glomeromycetes</taxon>
        <taxon>Glomerales</taxon>
        <taxon>Glomeraceae</taxon>
        <taxon>Rhizophagus</taxon>
    </lineage>
</organism>
<reference evidence="6 7" key="2">
    <citation type="submission" date="2017-10" db="EMBL/GenBank/DDBJ databases">
        <title>Extensive intraspecific genome diversity in a model arbuscular mycorrhizal fungus.</title>
        <authorList>
            <person name="Chen E.C.H."/>
            <person name="Morin E."/>
            <person name="Baudet D."/>
            <person name="Noel J."/>
            <person name="Ndikumana S."/>
            <person name="Charron P."/>
            <person name="St-Onge C."/>
            <person name="Giorgi J."/>
            <person name="Grigoriev I.V."/>
            <person name="Roux C."/>
            <person name="Martin F.M."/>
            <person name="Corradi N."/>
        </authorList>
    </citation>
    <scope>NUCLEOTIDE SEQUENCE [LARGE SCALE GENOMIC DNA]</scope>
    <source>
        <strain evidence="6 7">C2</strain>
    </source>
</reference>
<comment type="caution">
    <text evidence="6">The sequence shown here is derived from an EMBL/GenBank/DDBJ whole genome shotgun (WGS) entry which is preliminary data.</text>
</comment>
<reference evidence="6 7" key="1">
    <citation type="submission" date="2016-04" db="EMBL/GenBank/DDBJ databases">
        <title>Genome analyses suggest a sexual origin of heterokaryosis in a supposedly ancient asexual fungus.</title>
        <authorList>
            <person name="Ropars J."/>
            <person name="Sedzielewska K."/>
            <person name="Noel J."/>
            <person name="Charron P."/>
            <person name="Farinelli L."/>
            <person name="Marton T."/>
            <person name="Kruger M."/>
            <person name="Pelin A."/>
            <person name="Brachmann A."/>
            <person name="Corradi N."/>
        </authorList>
    </citation>
    <scope>NUCLEOTIDE SEQUENCE [LARGE SCALE GENOMIC DNA]</scope>
    <source>
        <strain evidence="6 7">C2</strain>
    </source>
</reference>
<dbReference type="SUPFAM" id="SSF52540">
    <property type="entry name" value="P-loop containing nucleoside triphosphate hydrolases"/>
    <property type="match status" value="1"/>
</dbReference>